<reference evidence="1" key="2">
    <citation type="journal article" date="2019" name="Genome Biol. Evol.">
        <title>Day and night: Metabolic profiles and evolutionary relationships of six axenic non-marine cyanobacteria.</title>
        <authorList>
            <person name="Will S.E."/>
            <person name="Henke P."/>
            <person name="Boedeker C."/>
            <person name="Huang S."/>
            <person name="Brinkmann H."/>
            <person name="Rohde M."/>
            <person name="Jarek M."/>
            <person name="Friedl T."/>
            <person name="Seufert S."/>
            <person name="Schumacher M."/>
            <person name="Overmann J."/>
            <person name="Neumann-Schaal M."/>
            <person name="Petersen J."/>
        </authorList>
    </citation>
    <scope>NUCLEOTIDE SEQUENCE [LARGE SCALE GENOMIC DNA]</scope>
    <source>
        <strain evidence="1">PCC 7102</strain>
    </source>
</reference>
<evidence type="ECO:0000313" key="1">
    <source>
        <dbReference type="EMBL" id="RUS92868.1"/>
    </source>
</evidence>
<reference evidence="1" key="1">
    <citation type="submission" date="2018-12" db="EMBL/GenBank/DDBJ databases">
        <authorList>
            <person name="Will S."/>
            <person name="Neumann-Schaal M."/>
            <person name="Henke P."/>
        </authorList>
    </citation>
    <scope>NUCLEOTIDE SEQUENCE</scope>
    <source>
        <strain evidence="1">PCC 7102</strain>
    </source>
</reference>
<accession>A0A433UGC2</accession>
<comment type="caution">
    <text evidence="1">The sequence shown here is derived from an EMBL/GenBank/DDBJ whole genome shotgun (WGS) entry which is preliminary data.</text>
</comment>
<proteinExistence type="predicted"/>
<gene>
    <name evidence="1" type="ORF">DSM106972_097930</name>
</gene>
<sequence>MICKNYIPVETRLIASLQRADFMNDLGLLYHYYLRSFSITTNWLVTDSYLQQITANLAASIPTNNLQATSKVYFLISWYQVNVPIFSPFH</sequence>
<dbReference type="Proteomes" id="UP000271624">
    <property type="component" value="Unassembled WGS sequence"/>
</dbReference>
<name>A0A433UGC2_9CYAN</name>
<keyword evidence="2" id="KW-1185">Reference proteome</keyword>
<dbReference type="RefSeq" id="WP_127087684.1">
    <property type="nucleotide sequence ID" value="NZ_RSCL01000067.1"/>
</dbReference>
<evidence type="ECO:0000313" key="2">
    <source>
        <dbReference type="Proteomes" id="UP000271624"/>
    </source>
</evidence>
<protein>
    <submittedName>
        <fullName evidence="1">Uncharacterized protein</fullName>
    </submittedName>
</protein>
<dbReference type="EMBL" id="RSCL01000067">
    <property type="protein sequence ID" value="RUS92868.1"/>
    <property type="molecule type" value="Genomic_DNA"/>
</dbReference>
<dbReference type="AlphaFoldDB" id="A0A433UGC2"/>
<organism evidence="1 2">
    <name type="scientific">Dulcicalothrix desertica PCC 7102</name>
    <dbReference type="NCBI Taxonomy" id="232991"/>
    <lineage>
        <taxon>Bacteria</taxon>
        <taxon>Bacillati</taxon>
        <taxon>Cyanobacteriota</taxon>
        <taxon>Cyanophyceae</taxon>
        <taxon>Nostocales</taxon>
        <taxon>Calotrichaceae</taxon>
        <taxon>Dulcicalothrix</taxon>
    </lineage>
</organism>